<gene>
    <name evidence="1" type="ORF">MO867_15835</name>
</gene>
<accession>A0A9X2J8Q5</accession>
<organism evidence="1 2">
    <name type="scientific">Microbulbifer okhotskensis</name>
    <dbReference type="NCBI Taxonomy" id="2926617"/>
    <lineage>
        <taxon>Bacteria</taxon>
        <taxon>Pseudomonadati</taxon>
        <taxon>Pseudomonadota</taxon>
        <taxon>Gammaproteobacteria</taxon>
        <taxon>Cellvibrionales</taxon>
        <taxon>Microbulbiferaceae</taxon>
        <taxon>Microbulbifer</taxon>
    </lineage>
</organism>
<comment type="caution">
    <text evidence="1">The sequence shown here is derived from an EMBL/GenBank/DDBJ whole genome shotgun (WGS) entry which is preliminary data.</text>
</comment>
<evidence type="ECO:0000313" key="2">
    <source>
        <dbReference type="Proteomes" id="UP001139028"/>
    </source>
</evidence>
<proteinExistence type="predicted"/>
<evidence type="ECO:0000313" key="1">
    <source>
        <dbReference type="EMBL" id="MCO1335806.1"/>
    </source>
</evidence>
<sequence length="79" mass="8742">MNTQSKAEFWQEHINAWNSSGLSQTAYCQQYQLKLSKQNKGRPKLIPISMPALQASVELTLPGGIQMQLPVSALEQLAA</sequence>
<keyword evidence="2" id="KW-1185">Reference proteome</keyword>
<dbReference type="NCBIfam" id="NF047593">
    <property type="entry name" value="IS66_ISAeme5_TnpA"/>
    <property type="match status" value="1"/>
</dbReference>
<dbReference type="Proteomes" id="UP001139028">
    <property type="component" value="Unassembled WGS sequence"/>
</dbReference>
<dbReference type="RefSeq" id="WP_252470858.1">
    <property type="nucleotide sequence ID" value="NZ_JALBWM010000083.1"/>
</dbReference>
<dbReference type="AlphaFoldDB" id="A0A9X2J8Q5"/>
<reference evidence="1" key="1">
    <citation type="journal article" date="2022" name="Arch. Microbiol.">
        <title>Microbulbifer okhotskensis sp. nov., isolated from a deep bottom sediment of the Okhotsk Sea.</title>
        <authorList>
            <person name="Romanenko L."/>
            <person name="Kurilenko V."/>
            <person name="Otstavnykh N."/>
            <person name="Velansky P."/>
            <person name="Isaeva M."/>
            <person name="Mikhailov V."/>
        </authorList>
    </citation>
    <scope>NUCLEOTIDE SEQUENCE</scope>
    <source>
        <strain evidence="1">OS29</strain>
    </source>
</reference>
<name>A0A9X2J8Q5_9GAMM</name>
<protein>
    <submittedName>
        <fullName evidence="1">IS66 family insertion sequence element accessory protein TnpB</fullName>
    </submittedName>
</protein>
<dbReference type="EMBL" id="JALBWM010000083">
    <property type="protein sequence ID" value="MCO1335806.1"/>
    <property type="molecule type" value="Genomic_DNA"/>
</dbReference>